<dbReference type="GO" id="GO:0008061">
    <property type="term" value="F:chitin binding"/>
    <property type="evidence" value="ECO:0007669"/>
    <property type="project" value="InterPro"/>
</dbReference>
<dbReference type="InterPro" id="IPR011583">
    <property type="entry name" value="Chitinase_II/V-like_cat"/>
</dbReference>
<dbReference type="SMART" id="SM00636">
    <property type="entry name" value="Glyco_18"/>
    <property type="match status" value="1"/>
</dbReference>
<evidence type="ECO:0000313" key="5">
    <source>
        <dbReference type="EMBL" id="CAB4653867.1"/>
    </source>
</evidence>
<dbReference type="Gene3D" id="3.20.20.80">
    <property type="entry name" value="Glycosidases"/>
    <property type="match status" value="1"/>
</dbReference>
<dbReference type="GO" id="GO:0005975">
    <property type="term" value="P:carbohydrate metabolic process"/>
    <property type="evidence" value="ECO:0007669"/>
    <property type="project" value="InterPro"/>
</dbReference>
<evidence type="ECO:0000259" key="3">
    <source>
        <dbReference type="PROSITE" id="PS51910"/>
    </source>
</evidence>
<evidence type="ECO:0000256" key="1">
    <source>
        <dbReference type="ARBA" id="ARBA00022801"/>
    </source>
</evidence>
<proteinExistence type="predicted"/>
<evidence type="ECO:0000313" key="4">
    <source>
        <dbReference type="EMBL" id="CAB4586268.1"/>
    </source>
</evidence>
<gene>
    <name evidence="4" type="ORF">UFOPK1795_00268</name>
    <name evidence="5" type="ORF">UFOPK2275_00101</name>
</gene>
<keyword evidence="2" id="KW-0326">Glycosidase</keyword>
<dbReference type="Gene3D" id="3.10.50.10">
    <property type="match status" value="1"/>
</dbReference>
<dbReference type="InterPro" id="IPR001223">
    <property type="entry name" value="Glyco_hydro18_cat"/>
</dbReference>
<dbReference type="PANTHER" id="PTHR46066">
    <property type="entry name" value="CHITINASE DOMAIN-CONTAINING PROTEIN 1 FAMILY MEMBER"/>
    <property type="match status" value="1"/>
</dbReference>
<protein>
    <submittedName>
        <fullName evidence="5">Unannotated protein</fullName>
    </submittedName>
</protein>
<dbReference type="PANTHER" id="PTHR46066:SF2">
    <property type="entry name" value="CHITINASE DOMAIN-CONTAINING PROTEIN 1"/>
    <property type="match status" value="1"/>
</dbReference>
<dbReference type="PROSITE" id="PS01095">
    <property type="entry name" value="GH18_1"/>
    <property type="match status" value="1"/>
</dbReference>
<evidence type="ECO:0000256" key="2">
    <source>
        <dbReference type="ARBA" id="ARBA00023295"/>
    </source>
</evidence>
<dbReference type="InterPro" id="IPR001579">
    <property type="entry name" value="Glyco_hydro_18_chit_AS"/>
</dbReference>
<dbReference type="InterPro" id="IPR029070">
    <property type="entry name" value="Chitinase_insertion_sf"/>
</dbReference>
<feature type="domain" description="GH18" evidence="3">
    <location>
        <begin position="63"/>
        <end position="420"/>
    </location>
</feature>
<dbReference type="GO" id="GO:0004553">
    <property type="term" value="F:hydrolase activity, hydrolyzing O-glycosyl compounds"/>
    <property type="evidence" value="ECO:0007669"/>
    <property type="project" value="InterPro"/>
</dbReference>
<organism evidence="5">
    <name type="scientific">freshwater metagenome</name>
    <dbReference type="NCBI Taxonomy" id="449393"/>
    <lineage>
        <taxon>unclassified sequences</taxon>
        <taxon>metagenomes</taxon>
        <taxon>ecological metagenomes</taxon>
    </lineage>
</organism>
<accession>A0A6J6KVJ8</accession>
<name>A0A6J6KVJ8_9ZZZZ</name>
<dbReference type="AlphaFoldDB" id="A0A6J6KVJ8"/>
<dbReference type="EMBL" id="CAEZWQ010000004">
    <property type="protein sequence ID" value="CAB4653867.1"/>
    <property type="molecule type" value="Genomic_DNA"/>
</dbReference>
<keyword evidence="1" id="KW-0378">Hydrolase</keyword>
<dbReference type="SUPFAM" id="SSF51445">
    <property type="entry name" value="(Trans)glycosidases"/>
    <property type="match status" value="1"/>
</dbReference>
<dbReference type="InterPro" id="IPR017853">
    <property type="entry name" value="GH"/>
</dbReference>
<dbReference type="PROSITE" id="PS51910">
    <property type="entry name" value="GH18_2"/>
    <property type="match status" value="1"/>
</dbReference>
<dbReference type="EMBL" id="CAEZUG010000008">
    <property type="protein sequence ID" value="CAB4586268.1"/>
    <property type="molecule type" value="Genomic_DNA"/>
</dbReference>
<reference evidence="5" key="1">
    <citation type="submission" date="2020-05" db="EMBL/GenBank/DDBJ databases">
        <authorList>
            <person name="Chiriac C."/>
            <person name="Salcher M."/>
            <person name="Ghai R."/>
            <person name="Kavagutti S V."/>
        </authorList>
    </citation>
    <scope>NUCLEOTIDE SEQUENCE</scope>
</reference>
<sequence length="617" mass="67166">MSRKFGIATAFIIVVALSSSLSASGVENQPRTIVTGWIPYYSVKTVIPFIKKLPSVATPVPGAPVTCESGEYSPEDNAALNSSYLFTNKDLMKEVMPFWYTLKSPTVIRDDYSTGNPSWPMADTLCLMRKTGLKIIPTMTDGTDKLVLSGYLAKAQTRTTIVTTIVDLVNKNGFDGIDLDFEGFAFVDGNTTWAKTAPNWILFIKELSNQLHASQKLLSVSTPYAFNPTEKLKGYTVYAWADIASSIDRLRIMTYDYSVAKPGPIGPIAWTEKTLQYATSIMPASKVFIGLPGYGRDWITAIAGTCPVSAPPGLTMKAKAATFKMNYANAKAAIDQAVPIFEEKSSEVTYSYIKIFNGLTSKGAATTCSVSRTVWYQNDRSYTERMNLVAKYQLGGVSLWTLGMEDPSATTAMRNVALAIAPAEVINSLTIEGAQEQRVNFGDIFTLKGAFTLKDKAPIAGLVVNVEMKRANESTWKKIAESITSPEGTISIPVTIADTSTFRLSTGGTWERAESLSSEEIVEVSPRIILEHLSTIKHGVQLQIKGLLLPRVSGAQVTLQKFVAGKWANIGEGVATDLNSEFILSTTEAKRGVVKMRVRIANGPQTISSSEFSIVVR</sequence>
<dbReference type="Pfam" id="PF00704">
    <property type="entry name" value="Glyco_hydro_18"/>
    <property type="match status" value="1"/>
</dbReference>